<dbReference type="RefSeq" id="WP_122963449.1">
    <property type="nucleotide sequence ID" value="NZ_BJMH01000007.1"/>
</dbReference>
<dbReference type="PANTHER" id="PTHR32089">
    <property type="entry name" value="METHYL-ACCEPTING CHEMOTAXIS PROTEIN MCPB"/>
    <property type="match status" value="1"/>
</dbReference>
<comment type="caution">
    <text evidence="6">The sequence shown here is derived from an EMBL/GenBank/DDBJ whole genome shotgun (WGS) entry which is preliminary data.</text>
</comment>
<dbReference type="PRINTS" id="PR00260">
    <property type="entry name" value="CHEMTRNSDUCR"/>
</dbReference>
<dbReference type="Proteomes" id="UP000316882">
    <property type="component" value="Unassembled WGS sequence"/>
</dbReference>
<dbReference type="GO" id="GO:0016020">
    <property type="term" value="C:membrane"/>
    <property type="evidence" value="ECO:0007669"/>
    <property type="project" value="InterPro"/>
</dbReference>
<dbReference type="Gene3D" id="1.10.287.950">
    <property type="entry name" value="Methyl-accepting chemotaxis protein"/>
    <property type="match status" value="1"/>
</dbReference>
<gene>
    <name evidence="6" type="ORF">BPA01_18140</name>
</gene>
<feature type="domain" description="Methyl-accepting transducer" evidence="5">
    <location>
        <begin position="66"/>
        <end position="323"/>
    </location>
</feature>
<dbReference type="GeneID" id="87613468"/>
<keyword evidence="1 3" id="KW-0807">Transducer</keyword>
<reference evidence="6 7" key="1">
    <citation type="submission" date="2019-06" db="EMBL/GenBank/DDBJ databases">
        <title>Whole genome shotgun sequence of Brevibacillus parabrevis NBRC 12334.</title>
        <authorList>
            <person name="Hosoyama A."/>
            <person name="Uohara A."/>
            <person name="Ohji S."/>
            <person name="Ichikawa N."/>
        </authorList>
    </citation>
    <scope>NUCLEOTIDE SEQUENCE [LARGE SCALE GENOMIC DNA]</scope>
    <source>
        <strain evidence="6 7">NBRC 12334</strain>
    </source>
</reference>
<dbReference type="GO" id="GO:0007165">
    <property type="term" value="P:signal transduction"/>
    <property type="evidence" value="ECO:0007669"/>
    <property type="project" value="UniProtKB-KW"/>
</dbReference>
<dbReference type="InterPro" id="IPR004089">
    <property type="entry name" value="MCPsignal_dom"/>
</dbReference>
<feature type="coiled-coil region" evidence="4">
    <location>
        <begin position="326"/>
        <end position="353"/>
    </location>
</feature>
<name>A0A4Y3PFF2_BREPA</name>
<dbReference type="Pfam" id="PF00015">
    <property type="entry name" value="MCPsignal"/>
    <property type="match status" value="1"/>
</dbReference>
<dbReference type="GO" id="GO:0006935">
    <property type="term" value="P:chemotaxis"/>
    <property type="evidence" value="ECO:0007669"/>
    <property type="project" value="InterPro"/>
</dbReference>
<dbReference type="GO" id="GO:0004888">
    <property type="term" value="F:transmembrane signaling receptor activity"/>
    <property type="evidence" value="ECO:0007669"/>
    <property type="project" value="InterPro"/>
</dbReference>
<evidence type="ECO:0000259" key="5">
    <source>
        <dbReference type="PROSITE" id="PS50111"/>
    </source>
</evidence>
<evidence type="ECO:0000256" key="4">
    <source>
        <dbReference type="SAM" id="Coils"/>
    </source>
</evidence>
<proteinExistence type="inferred from homology"/>
<dbReference type="STRING" id="54914.AV540_05875"/>
<dbReference type="SMART" id="SM00283">
    <property type="entry name" value="MA"/>
    <property type="match status" value="1"/>
</dbReference>
<sequence length="353" mass="38932">MLKTTRSLWSKVSMSSKKSIVAETEIVPFSTQLASSAFDERIEKFVACTEEINEFVFASSSELLEEIKGVRNGIDQIFLATSELAKGAVNNCNSIERAAVSGKSILDIIEKISGDLTTSAIMVRQVNQAIEEGNLMIEKQKETMRINMMVIENLVASMSNVKQKASQIEKITKLIDEIAQQTNLLSINASIEAARVGKNGSGFAVVASEIRKLSDDSKKQATGINKIIFDINEAIGITYSEFETINEIVHDQNEVVANVTASFATIGHSVIHIDEDIHNTMREMRSLNENMQHVQALFENIGAVSQETAASTEQVSSTIAEQSGYIKSASIKIQELNNMAEEMRRVVEEFKEI</sequence>
<evidence type="ECO:0000256" key="2">
    <source>
        <dbReference type="ARBA" id="ARBA00029447"/>
    </source>
</evidence>
<dbReference type="InterPro" id="IPR004090">
    <property type="entry name" value="Chemotax_Me-accpt_rcpt"/>
</dbReference>
<keyword evidence="4" id="KW-0175">Coiled coil</keyword>
<comment type="similarity">
    <text evidence="2">Belongs to the methyl-accepting chemotaxis (MCP) protein family.</text>
</comment>
<keyword evidence="7" id="KW-1185">Reference proteome</keyword>
<evidence type="ECO:0000313" key="6">
    <source>
        <dbReference type="EMBL" id="GEB32234.1"/>
    </source>
</evidence>
<accession>A0A4Y3PFF2</accession>
<evidence type="ECO:0000256" key="1">
    <source>
        <dbReference type="ARBA" id="ARBA00023224"/>
    </source>
</evidence>
<protein>
    <recommendedName>
        <fullName evidence="5">Methyl-accepting transducer domain-containing protein</fullName>
    </recommendedName>
</protein>
<dbReference type="PANTHER" id="PTHR32089:SF112">
    <property type="entry name" value="LYSOZYME-LIKE PROTEIN-RELATED"/>
    <property type="match status" value="1"/>
</dbReference>
<dbReference type="PROSITE" id="PS50111">
    <property type="entry name" value="CHEMOTAXIS_TRANSDUC_2"/>
    <property type="match status" value="1"/>
</dbReference>
<evidence type="ECO:0000256" key="3">
    <source>
        <dbReference type="PROSITE-ProRule" id="PRU00284"/>
    </source>
</evidence>
<dbReference type="AlphaFoldDB" id="A0A4Y3PFF2"/>
<dbReference type="EMBL" id="BJMH01000007">
    <property type="protein sequence ID" value="GEB32234.1"/>
    <property type="molecule type" value="Genomic_DNA"/>
</dbReference>
<evidence type="ECO:0000313" key="7">
    <source>
        <dbReference type="Proteomes" id="UP000316882"/>
    </source>
</evidence>
<organism evidence="6 7">
    <name type="scientific">Brevibacillus parabrevis</name>
    <dbReference type="NCBI Taxonomy" id="54914"/>
    <lineage>
        <taxon>Bacteria</taxon>
        <taxon>Bacillati</taxon>
        <taxon>Bacillota</taxon>
        <taxon>Bacilli</taxon>
        <taxon>Bacillales</taxon>
        <taxon>Paenibacillaceae</taxon>
        <taxon>Brevibacillus</taxon>
    </lineage>
</organism>
<dbReference type="SUPFAM" id="SSF58104">
    <property type="entry name" value="Methyl-accepting chemotaxis protein (MCP) signaling domain"/>
    <property type="match status" value="1"/>
</dbReference>